<sequence>MFDANDRQMAWLPVISLVCILNALTSLKAEAGQSDSRTSSIVSSIWGESFYQRPGKSSSQGDQRQCGPPCELMAPPYDGRQQYLSGPCGCVAGQGTCSAEFSGDIVRDLCEQMGGRQVSVADTDSSALQGMAQRGMGRLQGSQKPALALLATSECQQDSQSLQAVCDVLFEAQSAPLLRALRRARSRNMSFSHCALSIGDDAPLKSQTCFTSNATASTGEALVVVARVVSTGPVGAAMPLRFSAHYDDHWEYSTHELVFVTEMASAGVEQL</sequence>
<gene>
    <name evidence="2" type="ORF">CVIRNUC_000834</name>
</gene>
<evidence type="ECO:0000256" key="1">
    <source>
        <dbReference type="SAM" id="SignalP"/>
    </source>
</evidence>
<accession>A0AAV1HT15</accession>
<feature type="signal peptide" evidence="1">
    <location>
        <begin position="1"/>
        <end position="31"/>
    </location>
</feature>
<evidence type="ECO:0008006" key="4">
    <source>
        <dbReference type="Google" id="ProtNLM"/>
    </source>
</evidence>
<evidence type="ECO:0000313" key="2">
    <source>
        <dbReference type="EMBL" id="CAK0736975.1"/>
    </source>
</evidence>
<reference evidence="2 3" key="1">
    <citation type="submission" date="2023-10" db="EMBL/GenBank/DDBJ databases">
        <authorList>
            <person name="Maclean D."/>
            <person name="Macfadyen A."/>
        </authorList>
    </citation>
    <scope>NUCLEOTIDE SEQUENCE [LARGE SCALE GENOMIC DNA]</scope>
</reference>
<keyword evidence="1" id="KW-0732">Signal</keyword>
<name>A0AAV1HT15_9CHLO</name>
<proteinExistence type="predicted"/>
<keyword evidence="3" id="KW-1185">Reference proteome</keyword>
<organism evidence="2 3">
    <name type="scientific">Coccomyxa viridis</name>
    <dbReference type="NCBI Taxonomy" id="1274662"/>
    <lineage>
        <taxon>Eukaryota</taxon>
        <taxon>Viridiplantae</taxon>
        <taxon>Chlorophyta</taxon>
        <taxon>core chlorophytes</taxon>
        <taxon>Trebouxiophyceae</taxon>
        <taxon>Trebouxiophyceae incertae sedis</taxon>
        <taxon>Coccomyxaceae</taxon>
        <taxon>Coccomyxa</taxon>
    </lineage>
</organism>
<comment type="caution">
    <text evidence="2">The sequence shown here is derived from an EMBL/GenBank/DDBJ whole genome shotgun (WGS) entry which is preliminary data.</text>
</comment>
<dbReference type="Proteomes" id="UP001314263">
    <property type="component" value="Unassembled WGS sequence"/>
</dbReference>
<evidence type="ECO:0000313" key="3">
    <source>
        <dbReference type="Proteomes" id="UP001314263"/>
    </source>
</evidence>
<dbReference type="EMBL" id="CAUYUE010000001">
    <property type="protein sequence ID" value="CAK0736975.1"/>
    <property type="molecule type" value="Genomic_DNA"/>
</dbReference>
<feature type="chain" id="PRO_5043751675" description="Extracellular protein" evidence="1">
    <location>
        <begin position="32"/>
        <end position="271"/>
    </location>
</feature>
<protein>
    <recommendedName>
        <fullName evidence="4">Extracellular protein</fullName>
    </recommendedName>
</protein>
<dbReference type="AlphaFoldDB" id="A0AAV1HT15"/>